<keyword evidence="8" id="KW-1185">Reference proteome</keyword>
<dbReference type="Gene3D" id="1.10.287.130">
    <property type="match status" value="1"/>
</dbReference>
<proteinExistence type="predicted"/>
<sequence>MPSSMFVNSRVAGALATWLALAATAAVAVAAVNFVRLRDDFETEARTLHRIVSQRADQHDAHLTSLAAVLATPDRSSATLDAVSEAVLRFYPRITAIDVVRIVSPSDLVFSTRRSWLDELKSSKFATIAAELVPGQTAVTTEPDDDASYHLVKRLPGDGSRASALIMTVDGRRLVDTEGELPPETRLALRDPSGREFVQLGVTRPSAWLVPGLAFEKALGSRSQPLLLQVVRRPTLGELLPPLSAVLVAAITGIGVLLAGVVLRERRAAKEARQRASFHEHQARLAHAMRVNTVGEMASGIAHELTQPLTAILSRSQAGLRVARSEFWERSEIVDALEANVHLAKRAGDILARLRAYVSNSGPMPEPTNLNQLVRNVADLVRSDLGRRGIILQLALTPDEPISMIDRVSIEQVVHNLVRNAADAIETMPQERRTVLMATAIDSNGAAIIVTDRGLGIPPADLPRLFEPFFTTKPEGMGLGLPLCERLVENFSGRITAANGPVDGAIFTVHLPLLAESPKEAAE</sequence>
<evidence type="ECO:0000313" key="8">
    <source>
        <dbReference type="Proteomes" id="UP000704176"/>
    </source>
</evidence>
<dbReference type="RefSeq" id="WP_224311153.1">
    <property type="nucleotide sequence ID" value="NZ_JAIRBM010000001.1"/>
</dbReference>
<feature type="domain" description="Histidine kinase" evidence="6">
    <location>
        <begin position="300"/>
        <end position="515"/>
    </location>
</feature>
<dbReference type="Gene3D" id="3.30.565.10">
    <property type="entry name" value="Histidine kinase-like ATPase, C-terminal domain"/>
    <property type="match status" value="1"/>
</dbReference>
<dbReference type="EC" id="2.7.13.3" evidence="2"/>
<dbReference type="InterPro" id="IPR036097">
    <property type="entry name" value="HisK_dim/P_sf"/>
</dbReference>
<dbReference type="PANTHER" id="PTHR43065:SF42">
    <property type="entry name" value="TWO-COMPONENT SENSOR PPRA"/>
    <property type="match status" value="1"/>
</dbReference>
<evidence type="ECO:0000313" key="7">
    <source>
        <dbReference type="EMBL" id="MBZ6075121.1"/>
    </source>
</evidence>
<dbReference type="Pfam" id="PF02518">
    <property type="entry name" value="HATPase_c"/>
    <property type="match status" value="1"/>
</dbReference>
<evidence type="ECO:0000256" key="2">
    <source>
        <dbReference type="ARBA" id="ARBA00012438"/>
    </source>
</evidence>
<dbReference type="Proteomes" id="UP000704176">
    <property type="component" value="Unassembled WGS sequence"/>
</dbReference>
<accession>A0ABS7VIX6</accession>
<dbReference type="PROSITE" id="PS50109">
    <property type="entry name" value="HIS_KIN"/>
    <property type="match status" value="1"/>
</dbReference>
<keyword evidence="4" id="KW-1133">Transmembrane helix</keyword>
<dbReference type="InterPro" id="IPR004358">
    <property type="entry name" value="Sig_transdc_His_kin-like_C"/>
</dbReference>
<gene>
    <name evidence="7" type="ORF">K9B37_02265</name>
</gene>
<feature type="signal peptide" evidence="5">
    <location>
        <begin position="1"/>
        <end position="30"/>
    </location>
</feature>
<keyword evidence="3" id="KW-0597">Phosphoprotein</keyword>
<dbReference type="SUPFAM" id="SSF55874">
    <property type="entry name" value="ATPase domain of HSP90 chaperone/DNA topoisomerase II/histidine kinase"/>
    <property type="match status" value="1"/>
</dbReference>
<evidence type="ECO:0000256" key="1">
    <source>
        <dbReference type="ARBA" id="ARBA00000085"/>
    </source>
</evidence>
<dbReference type="PRINTS" id="PR00344">
    <property type="entry name" value="BCTRLSENSOR"/>
</dbReference>
<feature type="chain" id="PRO_5047173823" description="histidine kinase" evidence="5">
    <location>
        <begin position="31"/>
        <end position="523"/>
    </location>
</feature>
<dbReference type="EMBL" id="JAIRBM010000001">
    <property type="protein sequence ID" value="MBZ6075121.1"/>
    <property type="molecule type" value="Genomic_DNA"/>
</dbReference>
<dbReference type="InterPro" id="IPR003594">
    <property type="entry name" value="HATPase_dom"/>
</dbReference>
<protein>
    <recommendedName>
        <fullName evidence="2">histidine kinase</fullName>
        <ecNumber evidence="2">2.7.13.3</ecNumber>
    </recommendedName>
</protein>
<dbReference type="InterPro" id="IPR036890">
    <property type="entry name" value="HATPase_C_sf"/>
</dbReference>
<reference evidence="7 8" key="1">
    <citation type="submission" date="2021-09" db="EMBL/GenBank/DDBJ databases">
        <title>The complete genome sequence of a new microorganism.</title>
        <authorList>
            <person name="Zi Z."/>
        </authorList>
    </citation>
    <scope>NUCLEOTIDE SEQUENCE [LARGE SCALE GENOMIC DNA]</scope>
    <source>
        <strain evidence="7 8">WGZ8</strain>
    </source>
</reference>
<name>A0ABS7VIX6_9HYPH</name>
<evidence type="ECO:0000256" key="4">
    <source>
        <dbReference type="SAM" id="Phobius"/>
    </source>
</evidence>
<keyword evidence="4" id="KW-0812">Transmembrane</keyword>
<dbReference type="PANTHER" id="PTHR43065">
    <property type="entry name" value="SENSOR HISTIDINE KINASE"/>
    <property type="match status" value="1"/>
</dbReference>
<evidence type="ECO:0000256" key="3">
    <source>
        <dbReference type="ARBA" id="ARBA00022553"/>
    </source>
</evidence>
<feature type="transmembrane region" description="Helical" evidence="4">
    <location>
        <begin position="239"/>
        <end position="263"/>
    </location>
</feature>
<dbReference type="SMART" id="SM00387">
    <property type="entry name" value="HATPase_c"/>
    <property type="match status" value="1"/>
</dbReference>
<dbReference type="SUPFAM" id="SSF47384">
    <property type="entry name" value="Homodimeric domain of signal transducing histidine kinase"/>
    <property type="match status" value="1"/>
</dbReference>
<comment type="caution">
    <text evidence="7">The sequence shown here is derived from an EMBL/GenBank/DDBJ whole genome shotgun (WGS) entry which is preliminary data.</text>
</comment>
<comment type="catalytic activity">
    <reaction evidence="1">
        <text>ATP + protein L-histidine = ADP + protein N-phospho-L-histidine.</text>
        <dbReference type="EC" id="2.7.13.3"/>
    </reaction>
</comment>
<organism evidence="7 8">
    <name type="scientific">Microvirga puerhi</name>
    <dbReference type="NCBI Taxonomy" id="2876078"/>
    <lineage>
        <taxon>Bacteria</taxon>
        <taxon>Pseudomonadati</taxon>
        <taxon>Pseudomonadota</taxon>
        <taxon>Alphaproteobacteria</taxon>
        <taxon>Hyphomicrobiales</taxon>
        <taxon>Methylobacteriaceae</taxon>
        <taxon>Microvirga</taxon>
    </lineage>
</organism>
<dbReference type="InterPro" id="IPR003661">
    <property type="entry name" value="HisK_dim/P_dom"/>
</dbReference>
<keyword evidence="5" id="KW-0732">Signal</keyword>
<keyword evidence="4" id="KW-0472">Membrane</keyword>
<dbReference type="CDD" id="cd00082">
    <property type="entry name" value="HisKA"/>
    <property type="match status" value="1"/>
</dbReference>
<dbReference type="InterPro" id="IPR005467">
    <property type="entry name" value="His_kinase_dom"/>
</dbReference>
<evidence type="ECO:0000259" key="6">
    <source>
        <dbReference type="PROSITE" id="PS50109"/>
    </source>
</evidence>
<evidence type="ECO:0000256" key="5">
    <source>
        <dbReference type="SAM" id="SignalP"/>
    </source>
</evidence>